<accession>A0A182Q288</accession>
<reference evidence="2" key="1">
    <citation type="submission" date="2014-01" db="EMBL/GenBank/DDBJ databases">
        <title>The Genome Sequence of Anopheles farauti FAR1 (V2).</title>
        <authorList>
            <consortium name="The Broad Institute Genomics Platform"/>
            <person name="Neafsey D.E."/>
            <person name="Besansky N."/>
            <person name="Howell P."/>
            <person name="Walton C."/>
            <person name="Young S.K."/>
            <person name="Zeng Q."/>
            <person name="Gargeya S."/>
            <person name="Fitzgerald M."/>
            <person name="Haas B."/>
            <person name="Abouelleil A."/>
            <person name="Allen A.W."/>
            <person name="Alvarado L."/>
            <person name="Arachchi H.M."/>
            <person name="Berlin A.M."/>
            <person name="Chapman S.B."/>
            <person name="Gainer-Dewar J."/>
            <person name="Goldberg J."/>
            <person name="Griggs A."/>
            <person name="Gujja S."/>
            <person name="Hansen M."/>
            <person name="Howarth C."/>
            <person name="Imamovic A."/>
            <person name="Ireland A."/>
            <person name="Larimer J."/>
            <person name="McCowan C."/>
            <person name="Murphy C."/>
            <person name="Pearson M."/>
            <person name="Poon T.W."/>
            <person name="Priest M."/>
            <person name="Roberts A."/>
            <person name="Saif S."/>
            <person name="Shea T."/>
            <person name="Sisk P."/>
            <person name="Sykes S."/>
            <person name="Wortman J."/>
            <person name="Nusbaum C."/>
            <person name="Birren B."/>
        </authorList>
    </citation>
    <scope>NUCLEOTIDE SEQUENCE [LARGE SCALE GENOMIC DNA]</scope>
    <source>
        <strain evidence="2">FAR1</strain>
    </source>
</reference>
<evidence type="ECO:0000313" key="1">
    <source>
        <dbReference type="EnsemblMetazoa" id="AFAF001647-PA"/>
    </source>
</evidence>
<reference evidence="1" key="2">
    <citation type="submission" date="2020-05" db="UniProtKB">
        <authorList>
            <consortium name="EnsemblMetazoa"/>
        </authorList>
    </citation>
    <scope>IDENTIFICATION</scope>
    <source>
        <strain evidence="1">FAR1</strain>
    </source>
</reference>
<dbReference type="Proteomes" id="UP000075886">
    <property type="component" value="Unassembled WGS sequence"/>
</dbReference>
<dbReference type="EnsemblMetazoa" id="AFAF001647-RA">
    <property type="protein sequence ID" value="AFAF001647-PA"/>
    <property type="gene ID" value="AFAF001647"/>
</dbReference>
<organism evidence="1 2">
    <name type="scientific">Anopheles farauti</name>
    <dbReference type="NCBI Taxonomy" id="69004"/>
    <lineage>
        <taxon>Eukaryota</taxon>
        <taxon>Metazoa</taxon>
        <taxon>Ecdysozoa</taxon>
        <taxon>Arthropoda</taxon>
        <taxon>Hexapoda</taxon>
        <taxon>Insecta</taxon>
        <taxon>Pterygota</taxon>
        <taxon>Neoptera</taxon>
        <taxon>Endopterygota</taxon>
        <taxon>Diptera</taxon>
        <taxon>Nematocera</taxon>
        <taxon>Culicoidea</taxon>
        <taxon>Culicidae</taxon>
        <taxon>Anophelinae</taxon>
        <taxon>Anopheles</taxon>
    </lineage>
</organism>
<dbReference type="AlphaFoldDB" id="A0A182Q288"/>
<protein>
    <recommendedName>
        <fullName evidence="3">Hexosyltransferase</fullName>
    </recommendedName>
</protein>
<dbReference type="VEuPathDB" id="VectorBase:AFAF001647"/>
<evidence type="ECO:0000313" key="2">
    <source>
        <dbReference type="Proteomes" id="UP000075886"/>
    </source>
</evidence>
<sequence length="282" mass="32266">MMGLFEKFTLCCVVIVITSLSCILVASVQLIHRLEDGVNRDNGALLHKIGMLRLAKSSSEQQLQSTASPVESNDGPLLIMIIRSMKQNYALRRAIRRTWAQEDRRLEHRFVLRSESHSSRKSKTHPLIDDGGLDDWLDRLHRRGMNGSRARYFLFLNESVFVNTRFLLETIERVLPTEGFVLCTPVDRHTKGNLTCDPAHPILVSADVVHEISKNHVVHDGGRLYLSRHETEALVRQQIDDGPGLTFFFTTSLHRITQKTPLTQLIDRLWLTTVNNYTPVEY</sequence>
<dbReference type="PROSITE" id="PS51257">
    <property type="entry name" value="PROKAR_LIPOPROTEIN"/>
    <property type="match status" value="1"/>
</dbReference>
<name>A0A182Q288_9DIPT</name>
<proteinExistence type="predicted"/>
<dbReference type="EMBL" id="AXCN02001599">
    <property type="status" value="NOT_ANNOTATED_CDS"/>
    <property type="molecule type" value="Genomic_DNA"/>
</dbReference>
<keyword evidence="2" id="KW-1185">Reference proteome</keyword>
<evidence type="ECO:0008006" key="3">
    <source>
        <dbReference type="Google" id="ProtNLM"/>
    </source>
</evidence>